<sequence length="131" mass="14788">MRLMVLMLVGLMNLAFTTAQNSESFSDLAPVGAYHPSAEDSTEAGGEVSKYQKAQTNNKVHLVLKDVYSQLKTNMARGNSSIGFTYMSNYHKNVPSYEQTLDDNIHYRSYIQTTSGAIFYYDEIVRIGRRN</sequence>
<feature type="signal peptide" evidence="1">
    <location>
        <begin position="1"/>
        <end position="21"/>
    </location>
</feature>
<protein>
    <submittedName>
        <fullName evidence="2">Uncharacterized protein</fullName>
    </submittedName>
</protein>
<gene>
    <name evidence="2" type="ORF">DES35_102337</name>
</gene>
<accession>A0A369A3Z2</accession>
<evidence type="ECO:0000313" key="3">
    <source>
        <dbReference type="Proteomes" id="UP000253517"/>
    </source>
</evidence>
<keyword evidence="1" id="KW-0732">Signal</keyword>
<evidence type="ECO:0000313" key="2">
    <source>
        <dbReference type="EMBL" id="RCX03881.1"/>
    </source>
</evidence>
<organism evidence="2 3">
    <name type="scientific">Schleiferia thermophila</name>
    <dbReference type="NCBI Taxonomy" id="884107"/>
    <lineage>
        <taxon>Bacteria</taxon>
        <taxon>Pseudomonadati</taxon>
        <taxon>Bacteroidota</taxon>
        <taxon>Flavobacteriia</taxon>
        <taxon>Flavobacteriales</taxon>
        <taxon>Schleiferiaceae</taxon>
        <taxon>Schleiferia</taxon>
    </lineage>
</organism>
<dbReference type="RefSeq" id="WP_125039415.1">
    <property type="nucleotide sequence ID" value="NZ_BHZF01000002.1"/>
</dbReference>
<dbReference type="EMBL" id="QPJS01000002">
    <property type="protein sequence ID" value="RCX03881.1"/>
    <property type="molecule type" value="Genomic_DNA"/>
</dbReference>
<name>A0A369A3Z2_9FLAO</name>
<dbReference type="Proteomes" id="UP000253517">
    <property type="component" value="Unassembled WGS sequence"/>
</dbReference>
<keyword evidence="3" id="KW-1185">Reference proteome</keyword>
<comment type="caution">
    <text evidence="2">The sequence shown here is derived from an EMBL/GenBank/DDBJ whole genome shotgun (WGS) entry which is preliminary data.</text>
</comment>
<evidence type="ECO:0000256" key="1">
    <source>
        <dbReference type="SAM" id="SignalP"/>
    </source>
</evidence>
<feature type="chain" id="PRO_5016628994" evidence="1">
    <location>
        <begin position="22"/>
        <end position="131"/>
    </location>
</feature>
<proteinExistence type="predicted"/>
<reference evidence="2 3" key="1">
    <citation type="submission" date="2018-07" db="EMBL/GenBank/DDBJ databases">
        <title>Genomic Encyclopedia of Type Strains, Phase IV (KMG-IV): sequencing the most valuable type-strain genomes for metagenomic binning, comparative biology and taxonomic classification.</title>
        <authorList>
            <person name="Goeker M."/>
        </authorList>
    </citation>
    <scope>NUCLEOTIDE SEQUENCE [LARGE SCALE GENOMIC DNA]</scope>
    <source>
        <strain evidence="2 3">DSM 21410</strain>
    </source>
</reference>
<dbReference type="AlphaFoldDB" id="A0A369A3Z2"/>